<dbReference type="InterPro" id="IPR003660">
    <property type="entry name" value="HAMP_dom"/>
</dbReference>
<dbReference type="CDD" id="cd00130">
    <property type="entry name" value="PAS"/>
    <property type="match status" value="1"/>
</dbReference>
<feature type="domain" description="HAMP" evidence="5">
    <location>
        <begin position="169"/>
        <end position="221"/>
    </location>
</feature>
<dbReference type="NCBIfam" id="TIGR00229">
    <property type="entry name" value="sensory_box"/>
    <property type="match status" value="1"/>
</dbReference>
<dbReference type="CDD" id="cd06225">
    <property type="entry name" value="HAMP"/>
    <property type="match status" value="1"/>
</dbReference>
<dbReference type="PROSITE" id="PS50887">
    <property type="entry name" value="GGDEF"/>
    <property type="match status" value="1"/>
</dbReference>
<dbReference type="InterPro" id="IPR000014">
    <property type="entry name" value="PAS"/>
</dbReference>
<organism evidence="7 8">
    <name type="scientific">Petrocella atlantisensis</name>
    <dbReference type="NCBI Taxonomy" id="2173034"/>
    <lineage>
        <taxon>Bacteria</taxon>
        <taxon>Bacillati</taxon>
        <taxon>Bacillota</taxon>
        <taxon>Clostridia</taxon>
        <taxon>Lachnospirales</taxon>
        <taxon>Vallitaleaceae</taxon>
        <taxon>Petrocella</taxon>
    </lineage>
</organism>
<dbReference type="InterPro" id="IPR000700">
    <property type="entry name" value="PAS-assoc_C"/>
</dbReference>
<dbReference type="Gene3D" id="3.30.450.20">
    <property type="entry name" value="PAS domain"/>
    <property type="match status" value="1"/>
</dbReference>
<feature type="domain" description="PAS" evidence="2">
    <location>
        <begin position="240"/>
        <end position="311"/>
    </location>
</feature>
<dbReference type="PROSITE" id="PS50883">
    <property type="entry name" value="EAL"/>
    <property type="match status" value="1"/>
</dbReference>
<dbReference type="CDD" id="cd01948">
    <property type="entry name" value="EAL"/>
    <property type="match status" value="1"/>
</dbReference>
<evidence type="ECO:0000259" key="6">
    <source>
        <dbReference type="PROSITE" id="PS50887"/>
    </source>
</evidence>
<dbReference type="OrthoDB" id="1647636at2"/>
<dbReference type="Proteomes" id="UP000279029">
    <property type="component" value="Chromosome"/>
</dbReference>
<dbReference type="SMART" id="SM00086">
    <property type="entry name" value="PAC"/>
    <property type="match status" value="1"/>
</dbReference>
<dbReference type="Gene3D" id="6.10.340.10">
    <property type="match status" value="1"/>
</dbReference>
<dbReference type="SUPFAM" id="SSF55785">
    <property type="entry name" value="PYP-like sensor domain (PAS domain)"/>
    <property type="match status" value="1"/>
</dbReference>
<dbReference type="AlphaFoldDB" id="A0A3P7NU07"/>
<protein>
    <recommendedName>
        <fullName evidence="9">Sensor domain-containing diguanylate cyclase</fullName>
    </recommendedName>
</protein>
<dbReference type="PANTHER" id="PTHR44757">
    <property type="entry name" value="DIGUANYLATE CYCLASE DGCP"/>
    <property type="match status" value="1"/>
</dbReference>
<dbReference type="PROSITE" id="PS50112">
    <property type="entry name" value="PAS"/>
    <property type="match status" value="1"/>
</dbReference>
<feature type="domain" description="EAL" evidence="4">
    <location>
        <begin position="537"/>
        <end position="791"/>
    </location>
</feature>
<keyword evidence="1" id="KW-0472">Membrane</keyword>
<dbReference type="Pfam" id="PF00563">
    <property type="entry name" value="EAL"/>
    <property type="match status" value="1"/>
</dbReference>
<dbReference type="GO" id="GO:0007165">
    <property type="term" value="P:signal transduction"/>
    <property type="evidence" value="ECO:0007669"/>
    <property type="project" value="InterPro"/>
</dbReference>
<keyword evidence="1" id="KW-1133">Transmembrane helix</keyword>
<dbReference type="SUPFAM" id="SSF55073">
    <property type="entry name" value="Nucleotide cyclase"/>
    <property type="match status" value="1"/>
</dbReference>
<feature type="transmembrane region" description="Helical" evidence="1">
    <location>
        <begin position="12"/>
        <end position="30"/>
    </location>
</feature>
<reference evidence="7 8" key="1">
    <citation type="submission" date="2018-09" db="EMBL/GenBank/DDBJ databases">
        <authorList>
            <person name="Postec A."/>
        </authorList>
    </citation>
    <scope>NUCLEOTIDE SEQUENCE [LARGE SCALE GENOMIC DNA]</scope>
    <source>
        <strain evidence="7">70B-A</strain>
    </source>
</reference>
<sequence length="793" mass="90562">MFNSKKKLSTLIRFPILLAVFIILTLSFVIDLKGKQVEMHQDLEDEAYLLLDMSSAAMAQALWTYNDESIDKIGTVFLESQTVAKVQIMDDNDNLVYEMEKSEEPYDVKYHDMTYKNDIFYDSIYVGQIYLTTTAFFLRDVLYKELGSYIVKMIFINIAIFIAIIFVSSKITSAIDRIAEGITAFSEGDESYRIEVQGNHDLERLSNRLNSMFDTIINTRQTLLTNIRLLKNKEENLRIAQDRYKHAVEGSNDVIWDWNIIEDVFYISNRGLQIVGLKKDAKINQEIWLEYVHSEDQAQYMYFIESFKDMENNYKELQYRVVAGDGEIKWLFARGKSILDQSGRAIRVSGFITEITERIKAEESFDKLTYYDMLTGLPNRVMLFQRLSKIFSDGRRLESALVHIDLDDFKTINDTKGHKIGDEIIQSLASKLNEEIHCDVIARVGGDEFAIIVSDCDLMQAGEIAEQVQAIINTPIKIKENVFNLTASIGIAIYPYDGQDLDTLFMNADNATYKAKELGKNRYEFYEKSMNEKMVLKHKMEDDIRRGLAEGEFILHYQPQLDYKSKKIIAVEALVRWNHCKKGLLSPMTFIGFAEDNGLITPLGEHILKVACTQSVYWESIGIKGIIMAVNISSKQFSNRNLVQNVQRIINETGMDPKRLKLEITESVAMESLETTMGIMTQLKEIGVSFSLDDFGTGYSSLSYLKALPIDQLKIDQHFIKNVTIKNYEQVMVGAIIDIAHSMGLKVVAEGIETSQQSKLLESMSCDIAQGYLFGKPMGAEAFVNLVYQSVEN</sequence>
<dbReference type="Gene3D" id="3.30.70.270">
    <property type="match status" value="1"/>
</dbReference>
<evidence type="ECO:0000259" key="4">
    <source>
        <dbReference type="PROSITE" id="PS50883"/>
    </source>
</evidence>
<dbReference type="Gene3D" id="3.20.20.450">
    <property type="entry name" value="EAL domain"/>
    <property type="match status" value="1"/>
</dbReference>
<dbReference type="InterPro" id="IPR000160">
    <property type="entry name" value="GGDEF_dom"/>
</dbReference>
<dbReference type="SMART" id="SM00052">
    <property type="entry name" value="EAL"/>
    <property type="match status" value="1"/>
</dbReference>
<dbReference type="RefSeq" id="WP_125135865.1">
    <property type="nucleotide sequence ID" value="NZ_LR130778.1"/>
</dbReference>
<keyword evidence="1" id="KW-0812">Transmembrane</keyword>
<dbReference type="CDD" id="cd01949">
    <property type="entry name" value="GGDEF"/>
    <property type="match status" value="1"/>
</dbReference>
<feature type="domain" description="PAC" evidence="3">
    <location>
        <begin position="315"/>
        <end position="367"/>
    </location>
</feature>
<dbReference type="InterPro" id="IPR043128">
    <property type="entry name" value="Rev_trsase/Diguanyl_cyclase"/>
</dbReference>
<accession>A0A3P7NU07</accession>
<dbReference type="NCBIfam" id="TIGR00254">
    <property type="entry name" value="GGDEF"/>
    <property type="match status" value="1"/>
</dbReference>
<dbReference type="Pfam" id="PF00672">
    <property type="entry name" value="HAMP"/>
    <property type="match status" value="1"/>
</dbReference>
<dbReference type="SMART" id="SM00091">
    <property type="entry name" value="PAS"/>
    <property type="match status" value="1"/>
</dbReference>
<evidence type="ECO:0008006" key="9">
    <source>
        <dbReference type="Google" id="ProtNLM"/>
    </source>
</evidence>
<dbReference type="InterPro" id="IPR035919">
    <property type="entry name" value="EAL_sf"/>
</dbReference>
<evidence type="ECO:0000256" key="1">
    <source>
        <dbReference type="SAM" id="Phobius"/>
    </source>
</evidence>
<dbReference type="GO" id="GO:0016020">
    <property type="term" value="C:membrane"/>
    <property type="evidence" value="ECO:0007669"/>
    <property type="project" value="InterPro"/>
</dbReference>
<evidence type="ECO:0000313" key="7">
    <source>
        <dbReference type="EMBL" id="VDN46335.1"/>
    </source>
</evidence>
<dbReference type="PANTHER" id="PTHR44757:SF2">
    <property type="entry name" value="BIOFILM ARCHITECTURE MAINTENANCE PROTEIN MBAA"/>
    <property type="match status" value="1"/>
</dbReference>
<dbReference type="InterPro" id="IPR001633">
    <property type="entry name" value="EAL_dom"/>
</dbReference>
<proteinExistence type="predicted"/>
<name>A0A3P7NU07_9FIRM</name>
<dbReference type="Pfam" id="PF00990">
    <property type="entry name" value="GGDEF"/>
    <property type="match status" value="1"/>
</dbReference>
<dbReference type="InterPro" id="IPR029787">
    <property type="entry name" value="Nucleotide_cyclase"/>
</dbReference>
<dbReference type="SMART" id="SM00267">
    <property type="entry name" value="GGDEF"/>
    <property type="match status" value="1"/>
</dbReference>
<evidence type="ECO:0000259" key="3">
    <source>
        <dbReference type="PROSITE" id="PS50113"/>
    </source>
</evidence>
<evidence type="ECO:0000259" key="2">
    <source>
        <dbReference type="PROSITE" id="PS50112"/>
    </source>
</evidence>
<feature type="domain" description="GGDEF" evidence="6">
    <location>
        <begin position="397"/>
        <end position="528"/>
    </location>
</feature>
<dbReference type="PROSITE" id="PS50885">
    <property type="entry name" value="HAMP"/>
    <property type="match status" value="1"/>
</dbReference>
<feature type="transmembrane region" description="Helical" evidence="1">
    <location>
        <begin position="150"/>
        <end position="168"/>
    </location>
</feature>
<dbReference type="KEGG" id="cbar:PATL70BA_0480"/>
<dbReference type="SUPFAM" id="SSF141868">
    <property type="entry name" value="EAL domain-like"/>
    <property type="match status" value="1"/>
</dbReference>
<dbReference type="InterPro" id="IPR052155">
    <property type="entry name" value="Biofilm_reg_signaling"/>
</dbReference>
<dbReference type="PROSITE" id="PS50113">
    <property type="entry name" value="PAC"/>
    <property type="match status" value="1"/>
</dbReference>
<dbReference type="InterPro" id="IPR035965">
    <property type="entry name" value="PAS-like_dom_sf"/>
</dbReference>
<keyword evidence="8" id="KW-1185">Reference proteome</keyword>
<gene>
    <name evidence="7" type="ORF">PATL70BA_0480</name>
</gene>
<dbReference type="InterPro" id="IPR013655">
    <property type="entry name" value="PAS_fold_3"/>
</dbReference>
<dbReference type="EMBL" id="LR130778">
    <property type="protein sequence ID" value="VDN46335.1"/>
    <property type="molecule type" value="Genomic_DNA"/>
</dbReference>
<evidence type="ECO:0000313" key="8">
    <source>
        <dbReference type="Proteomes" id="UP000279029"/>
    </source>
</evidence>
<dbReference type="InterPro" id="IPR001610">
    <property type="entry name" value="PAC"/>
</dbReference>
<dbReference type="SMART" id="SM00304">
    <property type="entry name" value="HAMP"/>
    <property type="match status" value="1"/>
</dbReference>
<dbReference type="Pfam" id="PF08447">
    <property type="entry name" value="PAS_3"/>
    <property type="match status" value="1"/>
</dbReference>
<evidence type="ECO:0000259" key="5">
    <source>
        <dbReference type="PROSITE" id="PS50885"/>
    </source>
</evidence>